<feature type="binding site" evidence="6">
    <location>
        <position position="331"/>
    </location>
    <ligand>
        <name>a divalent metal cation</name>
        <dbReference type="ChEBI" id="CHEBI:60240"/>
        <label>1</label>
    </ligand>
</feature>
<protein>
    <recommendedName>
        <fullName evidence="3 5">GTP cyclohydrolase 1 type 2 homolog</fullName>
    </recommendedName>
</protein>
<dbReference type="PANTHER" id="PTHR13799:SF14">
    <property type="entry name" value="GTP CYCLOHYDROLASE 1 TYPE 2 HOMOLOG"/>
    <property type="match status" value="1"/>
</dbReference>
<dbReference type="RefSeq" id="WP_160633724.1">
    <property type="nucleotide sequence ID" value="NZ_WWNE01000009.1"/>
</dbReference>
<gene>
    <name evidence="7" type="ORF">GQN54_11635</name>
</gene>
<reference evidence="7 8" key="1">
    <citation type="submission" date="2019-12" db="EMBL/GenBank/DDBJ databases">
        <authorList>
            <person name="Zhao J."/>
        </authorList>
    </citation>
    <scope>NUCLEOTIDE SEQUENCE [LARGE SCALE GENOMIC DNA]</scope>
    <source>
        <strain evidence="7 8">S-15</strain>
    </source>
</reference>
<keyword evidence="4 5" id="KW-0479">Metal-binding</keyword>
<evidence type="ECO:0000313" key="8">
    <source>
        <dbReference type="Proteomes" id="UP000470771"/>
    </source>
</evidence>
<dbReference type="PANTHER" id="PTHR13799">
    <property type="entry name" value="NGG1 INTERACTING FACTOR 3"/>
    <property type="match status" value="1"/>
</dbReference>
<dbReference type="GO" id="GO:0046872">
    <property type="term" value="F:metal ion binding"/>
    <property type="evidence" value="ECO:0007669"/>
    <property type="project" value="UniProtKB-UniRule"/>
</dbReference>
<comment type="caution">
    <text evidence="7">The sequence shown here is derived from an EMBL/GenBank/DDBJ whole genome shotgun (WGS) entry which is preliminary data.</text>
</comment>
<evidence type="ECO:0000256" key="1">
    <source>
        <dbReference type="ARBA" id="ARBA00006964"/>
    </source>
</evidence>
<dbReference type="GO" id="GO:0005737">
    <property type="term" value="C:cytoplasm"/>
    <property type="evidence" value="ECO:0007669"/>
    <property type="project" value="TreeGrafter"/>
</dbReference>
<feature type="binding site" evidence="6">
    <location>
        <position position="327"/>
    </location>
    <ligand>
        <name>a divalent metal cation</name>
        <dbReference type="ChEBI" id="CHEBI:60240"/>
        <label>1</label>
    </ligand>
</feature>
<accession>A0A6N9NNT9</accession>
<feature type="binding site" evidence="6">
    <location>
        <position position="64"/>
    </location>
    <ligand>
        <name>a divalent metal cation</name>
        <dbReference type="ChEBI" id="CHEBI:60240"/>
        <label>2</label>
    </ligand>
</feature>
<evidence type="ECO:0000256" key="6">
    <source>
        <dbReference type="PIRSR" id="PIRSR602678-1"/>
    </source>
</evidence>
<comment type="subunit">
    <text evidence="2">Homohexamer.</text>
</comment>
<evidence type="ECO:0000256" key="5">
    <source>
        <dbReference type="PIRNR" id="PIRNR037489"/>
    </source>
</evidence>
<dbReference type="InterPro" id="IPR002678">
    <property type="entry name" value="DUF34/NIF3"/>
</dbReference>
<proteinExistence type="inferred from homology"/>
<feature type="binding site" evidence="6">
    <location>
        <position position="103"/>
    </location>
    <ligand>
        <name>a divalent metal cation</name>
        <dbReference type="ChEBI" id="CHEBI:60240"/>
        <label>1</label>
    </ligand>
</feature>
<feature type="binding site" evidence="6">
    <location>
        <position position="65"/>
    </location>
    <ligand>
        <name>a divalent metal cation</name>
        <dbReference type="ChEBI" id="CHEBI:60240"/>
        <label>1</label>
    </ligand>
</feature>
<dbReference type="InterPro" id="IPR015867">
    <property type="entry name" value="N-reg_PII/ATP_PRibTrfase_C"/>
</dbReference>
<evidence type="ECO:0000313" key="7">
    <source>
        <dbReference type="EMBL" id="NBG66767.1"/>
    </source>
</evidence>
<dbReference type="EMBL" id="WWNE01000009">
    <property type="protein sequence ID" value="NBG66767.1"/>
    <property type="molecule type" value="Genomic_DNA"/>
</dbReference>
<evidence type="ECO:0000256" key="4">
    <source>
        <dbReference type="ARBA" id="ARBA00022723"/>
    </source>
</evidence>
<name>A0A6N9NNT9_9FLAO</name>
<dbReference type="PIRSF" id="PIRSF037489">
    <property type="entry name" value="UCP037489_NIF3_YqfO"/>
    <property type="match status" value="1"/>
</dbReference>
<dbReference type="AlphaFoldDB" id="A0A6N9NNT9"/>
<dbReference type="Pfam" id="PF01784">
    <property type="entry name" value="DUF34_NIF3"/>
    <property type="match status" value="1"/>
</dbReference>
<dbReference type="Gene3D" id="3.30.70.120">
    <property type="match status" value="1"/>
</dbReference>
<evidence type="ECO:0000256" key="3">
    <source>
        <dbReference type="ARBA" id="ARBA00022112"/>
    </source>
</evidence>
<dbReference type="NCBIfam" id="TIGR00486">
    <property type="entry name" value="YbgI_SA1388"/>
    <property type="match status" value="1"/>
</dbReference>
<comment type="similarity">
    <text evidence="1 5">Belongs to the GTP cyclohydrolase I type 2/NIF3 family.</text>
</comment>
<dbReference type="InterPro" id="IPR036069">
    <property type="entry name" value="DUF34/NIF3_sf"/>
</dbReference>
<evidence type="ECO:0000256" key="2">
    <source>
        <dbReference type="ARBA" id="ARBA00011643"/>
    </source>
</evidence>
<dbReference type="InterPro" id="IPR017221">
    <property type="entry name" value="DUF34/NIF3_bac"/>
</dbReference>
<sequence length="364" mass="40079">MKIKEIIAHLEAFAPPIYQEGYDNSTLIVGDPEMKATEALIALDCTEEVVDEAIKLGCNLIVAHHPIVFKGLKSLNGKSYIERTVMKAIKNDIALYAIHTNLDHVSGGVNFKIAERLGLKNVKVLAPKSGLLRKLITFVPKAAIEEVKNSLFEAGAGTIGNYDSCAFSSEGEGSYRAMEGANPTLGEIGKVHHEKELRLEVIFNVADENKVISALLSSHPYEEVAYDILLLQNKHHEIGSGIVGELETPIATMEFLKKIKILLNTECVRYTNVASEKVHRVAVCGGSGSFLLKKAISAAADVFVTADFKYHEFFDAENKLTIADVGHYESEQFTKDLIKEILQKKIPNFATHLSQVITNPINYL</sequence>
<dbReference type="FunFam" id="3.40.1390.30:FF:000001">
    <property type="entry name" value="GTP cyclohydrolase 1 type 2"/>
    <property type="match status" value="1"/>
</dbReference>
<dbReference type="FunFam" id="3.30.70.120:FF:000006">
    <property type="entry name" value="GTP cyclohydrolase 1 type 2 homolog"/>
    <property type="match status" value="1"/>
</dbReference>
<keyword evidence="8" id="KW-1185">Reference proteome</keyword>
<organism evidence="7 8">
    <name type="scientific">Acidiluteibacter ferrifornacis</name>
    <dbReference type="NCBI Taxonomy" id="2692424"/>
    <lineage>
        <taxon>Bacteria</taxon>
        <taxon>Pseudomonadati</taxon>
        <taxon>Bacteroidota</taxon>
        <taxon>Flavobacteriia</taxon>
        <taxon>Flavobacteriales</taxon>
        <taxon>Cryomorphaceae</taxon>
        <taxon>Acidiluteibacter</taxon>
    </lineage>
</organism>
<dbReference type="SUPFAM" id="SSF102705">
    <property type="entry name" value="NIF3 (NGG1p interacting factor 3)-like"/>
    <property type="match status" value="1"/>
</dbReference>
<dbReference type="Gene3D" id="3.40.1390.30">
    <property type="entry name" value="NIF3 (NGG1p interacting factor 3)-like"/>
    <property type="match status" value="1"/>
</dbReference>
<dbReference type="Proteomes" id="UP000470771">
    <property type="component" value="Unassembled WGS sequence"/>
</dbReference>